<evidence type="ECO:0000256" key="4">
    <source>
        <dbReference type="ARBA" id="ARBA00023268"/>
    </source>
</evidence>
<organism evidence="11 12">
    <name type="scientific">Pseudofrankia inefficax (strain DSM 45817 / CECT 9037 / DDB 130130 / EuI1c)</name>
    <name type="common">Frankia inefficax</name>
    <dbReference type="NCBI Taxonomy" id="298654"/>
    <lineage>
        <taxon>Bacteria</taxon>
        <taxon>Bacillati</taxon>
        <taxon>Actinomycetota</taxon>
        <taxon>Actinomycetes</taxon>
        <taxon>Frankiales</taxon>
        <taxon>Frankiaceae</taxon>
        <taxon>Pseudofrankia</taxon>
    </lineage>
</organism>
<dbReference type="SUPFAM" id="SSF53901">
    <property type="entry name" value="Thiolase-like"/>
    <property type="match status" value="4"/>
</dbReference>
<keyword evidence="4" id="KW-0511">Multifunctional enzyme</keyword>
<dbReference type="Pfam" id="PF18369">
    <property type="entry name" value="PKS_DE"/>
    <property type="match status" value="1"/>
</dbReference>
<reference evidence="11 12" key="1">
    <citation type="submission" date="2010-10" db="EMBL/GenBank/DDBJ databases">
        <title>Complete sequence of Frankia sp. EuI1c.</title>
        <authorList>
            <consortium name="US DOE Joint Genome Institute"/>
            <person name="Lucas S."/>
            <person name="Copeland A."/>
            <person name="Lapidus A."/>
            <person name="Cheng J.-F."/>
            <person name="Bruce D."/>
            <person name="Goodwin L."/>
            <person name="Pitluck S."/>
            <person name="Chertkov O."/>
            <person name="Detter J.C."/>
            <person name="Han C."/>
            <person name="Tapia R."/>
            <person name="Land M."/>
            <person name="Hauser L."/>
            <person name="Jeffries C."/>
            <person name="Kyrpides N."/>
            <person name="Ivanova N."/>
            <person name="Mikhailova N."/>
            <person name="Beauchemin N."/>
            <person name="Sen A."/>
            <person name="Sur S.A."/>
            <person name="Gtari M."/>
            <person name="Wall L."/>
            <person name="Tisa L."/>
            <person name="Woyke T."/>
        </authorList>
    </citation>
    <scope>NUCLEOTIDE SEQUENCE [LARGE SCALE GENOMIC DNA]</scope>
    <source>
        <strain evidence="12">DSM 45817 / CECT 9037 / EuI1c</strain>
    </source>
</reference>
<keyword evidence="1" id="KW-0596">Phosphopantetheine</keyword>
<dbReference type="InterPro" id="IPR002364">
    <property type="entry name" value="Quin_OxRdtase/zeta-crystal_CS"/>
</dbReference>
<dbReference type="CDD" id="cd08956">
    <property type="entry name" value="KR_3_FAS_SDR_x"/>
    <property type="match status" value="2"/>
</dbReference>
<dbReference type="InterPro" id="IPR020843">
    <property type="entry name" value="ER"/>
</dbReference>
<dbReference type="Pfam" id="PF02801">
    <property type="entry name" value="Ketoacyl-synt_C"/>
    <property type="match status" value="4"/>
</dbReference>
<dbReference type="InterPro" id="IPR014030">
    <property type="entry name" value="Ketoacyl_synth_N"/>
</dbReference>
<dbReference type="InParanoid" id="E3JBU1"/>
<evidence type="ECO:0000256" key="7">
    <source>
        <dbReference type="SAM" id="MobiDB-lite"/>
    </source>
</evidence>
<keyword evidence="2" id="KW-0597">Phosphoprotein</keyword>
<dbReference type="SMART" id="SM00829">
    <property type="entry name" value="PKS_ER"/>
    <property type="match status" value="1"/>
</dbReference>
<dbReference type="SUPFAM" id="SSF55048">
    <property type="entry name" value="Probable ACP-binding domain of malonyl-CoA ACP transacylase"/>
    <property type="match status" value="4"/>
</dbReference>
<dbReference type="SUPFAM" id="SSF52151">
    <property type="entry name" value="FabD/lysophospholipase-like"/>
    <property type="match status" value="4"/>
</dbReference>
<feature type="region of interest" description="Disordered" evidence="7">
    <location>
        <begin position="4073"/>
        <end position="4098"/>
    </location>
</feature>
<dbReference type="Gene3D" id="3.40.366.10">
    <property type="entry name" value="Malonyl-Coenzyme A Acyl Carrier Protein, domain 2"/>
    <property type="match status" value="4"/>
</dbReference>
<dbReference type="InterPro" id="IPR016036">
    <property type="entry name" value="Malonyl_transacylase_ACP-bd"/>
</dbReference>
<feature type="compositionally biased region" description="Basic and acidic residues" evidence="7">
    <location>
        <begin position="1934"/>
        <end position="1947"/>
    </location>
</feature>
<feature type="domain" description="PKS/mFAS DH" evidence="10">
    <location>
        <begin position="5744"/>
        <end position="6047"/>
    </location>
</feature>
<feature type="domain" description="Carrier" evidence="8">
    <location>
        <begin position="3055"/>
        <end position="3134"/>
    </location>
</feature>
<dbReference type="InterPro" id="IPR011032">
    <property type="entry name" value="GroES-like_sf"/>
</dbReference>
<feature type="region of interest" description="N-terminal hotdog fold" evidence="6">
    <location>
        <begin position="5744"/>
        <end position="5870"/>
    </location>
</feature>
<evidence type="ECO:0000256" key="3">
    <source>
        <dbReference type="ARBA" id="ARBA00022679"/>
    </source>
</evidence>
<dbReference type="GO" id="GO:0004315">
    <property type="term" value="F:3-oxoacyl-[acyl-carrier-protein] synthase activity"/>
    <property type="evidence" value="ECO:0007669"/>
    <property type="project" value="InterPro"/>
</dbReference>
<feature type="compositionally biased region" description="Polar residues" evidence="7">
    <location>
        <begin position="2023"/>
        <end position="2041"/>
    </location>
</feature>
<feature type="region of interest" description="Disordered" evidence="7">
    <location>
        <begin position="2007"/>
        <end position="2060"/>
    </location>
</feature>
<dbReference type="InterPro" id="IPR036736">
    <property type="entry name" value="ACP-like_sf"/>
</dbReference>
<feature type="compositionally biased region" description="Low complexity" evidence="7">
    <location>
        <begin position="894"/>
        <end position="931"/>
    </location>
</feature>
<dbReference type="SUPFAM" id="SSF47336">
    <property type="entry name" value="ACP-like"/>
    <property type="match status" value="4"/>
</dbReference>
<dbReference type="GO" id="GO:0016491">
    <property type="term" value="F:oxidoreductase activity"/>
    <property type="evidence" value="ECO:0007669"/>
    <property type="project" value="InterPro"/>
</dbReference>
<evidence type="ECO:0000259" key="8">
    <source>
        <dbReference type="PROSITE" id="PS50075"/>
    </source>
</evidence>
<feature type="active site" description="Proton acceptor; for dehydratase activity" evidence="6">
    <location>
        <position position="1959"/>
    </location>
</feature>
<dbReference type="InterPro" id="IPR014043">
    <property type="entry name" value="Acyl_transferase_dom"/>
</dbReference>
<dbReference type="STRING" id="298654.FraEuI1c_4252"/>
<feature type="domain" description="Carrier" evidence="8">
    <location>
        <begin position="943"/>
        <end position="1018"/>
    </location>
</feature>
<feature type="domain" description="Carrier" evidence="8">
    <location>
        <begin position="4692"/>
        <end position="4777"/>
    </location>
</feature>
<dbReference type="InterPro" id="IPR032821">
    <property type="entry name" value="PKS_assoc"/>
</dbReference>
<feature type="compositionally biased region" description="Polar residues" evidence="7">
    <location>
        <begin position="6237"/>
        <end position="6249"/>
    </location>
</feature>
<dbReference type="SMART" id="SM00825">
    <property type="entry name" value="PKS_KS"/>
    <property type="match status" value="4"/>
</dbReference>
<dbReference type="Gene3D" id="3.40.47.10">
    <property type="match status" value="4"/>
</dbReference>
<evidence type="ECO:0000256" key="5">
    <source>
        <dbReference type="ARBA" id="ARBA00023315"/>
    </source>
</evidence>
<feature type="region of interest" description="Disordered" evidence="7">
    <location>
        <begin position="874"/>
        <end position="931"/>
    </location>
</feature>
<protein>
    <submittedName>
        <fullName evidence="11">Beta-ketoacyl synthase</fullName>
    </submittedName>
</protein>
<dbReference type="InterPro" id="IPR049900">
    <property type="entry name" value="PKS_mFAS_DH"/>
</dbReference>
<feature type="compositionally biased region" description="Pro residues" evidence="7">
    <location>
        <begin position="2043"/>
        <end position="2056"/>
    </location>
</feature>
<feature type="region of interest" description="N-terminal hotdog fold" evidence="6">
    <location>
        <begin position="1928"/>
        <end position="2044"/>
    </location>
</feature>
<dbReference type="KEGG" id="fri:FraEuI1c_4252"/>
<dbReference type="Pfam" id="PF13602">
    <property type="entry name" value="ADH_zinc_N_2"/>
    <property type="match status" value="1"/>
</dbReference>
<dbReference type="Pfam" id="PF16197">
    <property type="entry name" value="KAsynt_C_assoc"/>
    <property type="match status" value="4"/>
</dbReference>
<evidence type="ECO:0000256" key="6">
    <source>
        <dbReference type="PROSITE-ProRule" id="PRU01363"/>
    </source>
</evidence>
<dbReference type="Gene3D" id="3.40.50.11460">
    <property type="match status" value="1"/>
</dbReference>
<dbReference type="Pfam" id="PF00698">
    <property type="entry name" value="Acyl_transf_1"/>
    <property type="match status" value="4"/>
</dbReference>
<dbReference type="InterPro" id="IPR042104">
    <property type="entry name" value="PKS_dehydratase_sf"/>
</dbReference>
<dbReference type="CDD" id="cd00833">
    <property type="entry name" value="PKS"/>
    <property type="match status" value="4"/>
</dbReference>
<dbReference type="NCBIfam" id="NF045894">
    <property type="entry name" value="PKS_plus_SDR"/>
    <property type="match status" value="1"/>
</dbReference>
<feature type="region of interest" description="C-terminal hotdog fold" evidence="6">
    <location>
        <begin position="5896"/>
        <end position="6047"/>
    </location>
</feature>
<dbReference type="Gene3D" id="3.10.129.110">
    <property type="entry name" value="Polyketide synthase dehydratase"/>
    <property type="match status" value="2"/>
</dbReference>
<feature type="domain" description="Ketosynthase family 3 (KS3)" evidence="9">
    <location>
        <begin position="3177"/>
        <end position="3600"/>
    </location>
</feature>
<dbReference type="PROSITE" id="PS00606">
    <property type="entry name" value="KS3_1"/>
    <property type="match status" value="3"/>
</dbReference>
<dbReference type="Pfam" id="PF00109">
    <property type="entry name" value="ketoacyl-synt"/>
    <property type="match status" value="4"/>
</dbReference>
<feature type="domain" description="Ketosynthase family 3 (KS3)" evidence="9">
    <location>
        <begin position="1"/>
        <end position="407"/>
    </location>
</feature>
<dbReference type="InterPro" id="IPR050091">
    <property type="entry name" value="PKS_NRPS_Biosynth_Enz"/>
</dbReference>
<feature type="region of interest" description="C-terminal hotdog fold" evidence="6">
    <location>
        <begin position="2057"/>
        <end position="2200"/>
    </location>
</feature>
<dbReference type="Gene3D" id="3.40.50.720">
    <property type="entry name" value="NAD(P)-binding Rossmann-like Domain"/>
    <property type="match status" value="3"/>
</dbReference>
<gene>
    <name evidence="11" type="ordered locus">FraEuI1c_4252</name>
</gene>
<dbReference type="InterPro" id="IPR036291">
    <property type="entry name" value="NAD(P)-bd_dom_sf"/>
</dbReference>
<dbReference type="SUPFAM" id="SSF50129">
    <property type="entry name" value="GroES-like"/>
    <property type="match status" value="1"/>
</dbReference>
<dbReference type="InterPro" id="IPR020806">
    <property type="entry name" value="PKS_PP-bd"/>
</dbReference>
<dbReference type="GO" id="GO:0071770">
    <property type="term" value="P:DIM/DIP cell wall layer assembly"/>
    <property type="evidence" value="ECO:0007669"/>
    <property type="project" value="TreeGrafter"/>
</dbReference>
<evidence type="ECO:0000259" key="9">
    <source>
        <dbReference type="PROSITE" id="PS52004"/>
    </source>
</evidence>
<feature type="domain" description="PKS/mFAS DH" evidence="10">
    <location>
        <begin position="1928"/>
        <end position="2200"/>
    </location>
</feature>
<dbReference type="SMART" id="SM00826">
    <property type="entry name" value="PKS_DH"/>
    <property type="match status" value="2"/>
</dbReference>
<dbReference type="eggNOG" id="COG3321">
    <property type="taxonomic scope" value="Bacteria"/>
</dbReference>
<dbReference type="Gene3D" id="6.10.140.1830">
    <property type="match status" value="1"/>
</dbReference>
<dbReference type="GO" id="GO:0031177">
    <property type="term" value="F:phosphopantetheine binding"/>
    <property type="evidence" value="ECO:0007669"/>
    <property type="project" value="InterPro"/>
</dbReference>
<dbReference type="Pfam" id="PF00550">
    <property type="entry name" value="PP-binding"/>
    <property type="match status" value="4"/>
</dbReference>
<dbReference type="PANTHER" id="PTHR43775:SF51">
    <property type="entry name" value="INACTIVE PHENOLPHTHIOCEROL SYNTHESIS POLYKETIDE SYNTHASE TYPE I PKS1-RELATED"/>
    <property type="match status" value="1"/>
</dbReference>
<dbReference type="Pfam" id="PF08240">
    <property type="entry name" value="ADH_N"/>
    <property type="match status" value="1"/>
</dbReference>
<dbReference type="InterPro" id="IPR001227">
    <property type="entry name" value="Ac_transferase_dom_sf"/>
</dbReference>
<dbReference type="CDD" id="cd05195">
    <property type="entry name" value="enoyl_red"/>
    <property type="match status" value="1"/>
</dbReference>
<dbReference type="PROSITE" id="PS50075">
    <property type="entry name" value="CARRIER"/>
    <property type="match status" value="4"/>
</dbReference>
<dbReference type="PROSITE" id="PS52019">
    <property type="entry name" value="PKS_MFAS_DH"/>
    <property type="match status" value="2"/>
</dbReference>
<dbReference type="Pfam" id="PF14765">
    <property type="entry name" value="PS-DH"/>
    <property type="match status" value="2"/>
</dbReference>
<dbReference type="InterPro" id="IPR057326">
    <property type="entry name" value="KR_dom"/>
</dbReference>
<dbReference type="FunFam" id="1.10.1200.10:FF:000007">
    <property type="entry name" value="Probable polyketide synthase pks17"/>
    <property type="match status" value="1"/>
</dbReference>
<dbReference type="PANTHER" id="PTHR43775">
    <property type="entry name" value="FATTY ACID SYNTHASE"/>
    <property type="match status" value="1"/>
</dbReference>
<dbReference type="Proteomes" id="UP000002484">
    <property type="component" value="Chromosome"/>
</dbReference>
<dbReference type="InterPro" id="IPR020807">
    <property type="entry name" value="PKS_DH"/>
</dbReference>
<proteinExistence type="predicted"/>
<dbReference type="SMART" id="SM01294">
    <property type="entry name" value="PKS_PP_betabranch"/>
    <property type="match status" value="2"/>
</dbReference>
<dbReference type="Gene3D" id="1.10.1200.10">
    <property type="entry name" value="ACP-like"/>
    <property type="match status" value="4"/>
</dbReference>
<dbReference type="InterPro" id="IPR013154">
    <property type="entry name" value="ADH-like_N"/>
</dbReference>
<dbReference type="HOGENOM" id="CLU_000022_35_8_11"/>
<dbReference type="Gene3D" id="3.90.180.10">
    <property type="entry name" value="Medium-chain alcohol dehydrogenases, catalytic domain"/>
    <property type="match status" value="1"/>
</dbReference>
<evidence type="ECO:0000313" key="11">
    <source>
        <dbReference type="EMBL" id="ADP82251.1"/>
    </source>
</evidence>
<dbReference type="InterPro" id="IPR013968">
    <property type="entry name" value="PKS_KR"/>
</dbReference>
<dbReference type="SMART" id="SM00822">
    <property type="entry name" value="PKS_KR"/>
    <property type="match status" value="3"/>
</dbReference>
<feature type="active site" description="Proton acceptor; for dehydratase activity" evidence="6">
    <location>
        <position position="5775"/>
    </location>
</feature>
<feature type="domain" description="Ketosynthase family 3 (KS3)" evidence="9">
    <location>
        <begin position="4801"/>
        <end position="5245"/>
    </location>
</feature>
<dbReference type="CDD" id="cd08952">
    <property type="entry name" value="KR_1_SDR_x"/>
    <property type="match status" value="1"/>
</dbReference>
<accession>E3JBU1</accession>
<dbReference type="InterPro" id="IPR009081">
    <property type="entry name" value="PP-bd_ACP"/>
</dbReference>
<dbReference type="GO" id="GO:0005886">
    <property type="term" value="C:plasma membrane"/>
    <property type="evidence" value="ECO:0007669"/>
    <property type="project" value="TreeGrafter"/>
</dbReference>
<feature type="region of interest" description="Disordered" evidence="7">
    <location>
        <begin position="6694"/>
        <end position="6717"/>
    </location>
</feature>
<dbReference type="InterPro" id="IPR016039">
    <property type="entry name" value="Thiolase-like"/>
</dbReference>
<dbReference type="SMART" id="SM00823">
    <property type="entry name" value="PKS_PP"/>
    <property type="match status" value="4"/>
</dbReference>
<dbReference type="InterPro" id="IPR006162">
    <property type="entry name" value="Ppantetheine_attach_site"/>
</dbReference>
<feature type="region of interest" description="Disordered" evidence="7">
    <location>
        <begin position="2434"/>
        <end position="2464"/>
    </location>
</feature>
<sequence>MSCRLPGAADLDAFWRLLENGGDAVTEAPPGRWEGVPEPYRRGGFLDRVDEFDADFFGMSPREAAMTDPRQRLALELSWEALENAGVLPGQLRGSRTGVYVGAIGDDYATVVHRNGADDLTSHSMTGLHRSLIANRVSYVLGLRGPSLTVDSGQSSSLASVHLACESIRRGESAFALAGGVNLNLAVENVVAAIRFGGLSPDGRCHTFDARANGYVRGEGGAVVVLAPLSRARADGLRIHGLVRGGAINNDGGSDGLTVPDREAQEEVLRLAYRHARVDPGAVQYVELHGTGTRVGDPIEAAALGATLGAARPAGDALLVGSAKTNVGHLEAAAGVVGLVKTLLSLDRRRVPASLHFERPNPAVPLDEYRLRVNTALTDWPANGGPLLAGVSSFGMGGTNVHLVLEQAPEAHPGPAGGAGPAPAGEEGEVDDRPAVAWLLSARTPAALAQQAARLGAAVSGRDAAASSPARVAAALERRTVFPYRAAVTGDDRDTLVGALDALAHGLPAPHLATGKAALSADAPRVVFVYPGQGSQWPGMAAGLAAADPVFAQAFEGATAALAPYVDWDPAVLLTGDDPGFDRVDVVQPALWAVMIALTTWWRAHGIVPDAVVGHSQGEIAAATTAGILTLDQGARLITTRATLLRRLAGTGGMLAIPHTPHTIPDGLHIAAYNSPTHTVLAGPVEPLHQALADYQRQGIRARLIDVTYASHTPAIEPLHDDLLTQLASLTPNPTSEGAPRFYSTRTTQILTPSDLTPDYWYDNLRHPVRLTQTITNTRNDGHTHWIEISPHPTLTTPLHDTLHTPDTPDTPDTTSPDPVVLHTLRRDHDTPAHHLAVLANAWTHGLPAHWRRTEANPALDLPTYPFQREPHWVARRQSQPAPSLDGPGAGSSTATQPATAIQPGAAAAPETGGTPGSTGQPGREPAGALGAFAALPDGPRAAALANLVRTGAAAVLGVSDPATIDESRTFKDLGFDSTMALELRNHLAASTGLPLPTGLVYERPTCAAVVALLDAEIAGDTPDADRAETTGGSDEPIAIVAMSCRYPGGVESPDDLWRLVTAERDATSDFPDNRGWNIDELIGAEFGGTEPGTAVPLRGGFLATADQFDSDFFGINAREAAGMEPQQRVLLETAWETLERAGLDPTGLRGRRIGVFVGAMSQEYGPRLRESAGEQRGYLLTGNAASVASGRVAYTFGLEGPALTVDTACSSSLVAIHLAAQALRNGECTQALAGGVTVMASPGIFLEFARQGGLAADGRVKSFAAGADGTAWSEGAGLLLLERLSDARANGHRILAVLRGSAVNQDGASNGLTAPNGLSQQRLIRQALANARLTPADVDAVEAHGTGTTLGDPIEADALLATYGQHRSDDQPLFLGSIKSNIGHSQAAAGVAGVIKMVMALRHATLPRTLHVDAPTPHVDWATGQVELLTDSMPWPDRHRPRRAAVSSFGISGTNAHLILEQAPLTDSTAHVEVAAPPNTPTSWVLSAKTPAGLREQAAQLHAALTDRADATPSAVATTLHRRSAFAHRAAITGTHQPDLLAGLRALAEDQPATQLTVAHSSRLTSPRVVFVYPGQGSQWPGMAAGLATADPVFHQALEEATTALAPYVDWNPATLLDGHDPGFDRVDVVQPALWAVMIALTTWWRQHGVTPAAVVGHSQGEIAAAVTAGILTLDQGAHLITTRAHLLRQLAGTGGMLTIPHTLTPDDIPDGLHIAAHNSPTNTVLAGPTEPLHKALAHYQQQGIRARLIDVDYASHTPAIEPLREELLTQLAGLTPSPIADGNPRFYSTRTTQVVDPSDLTPEYWFDNLRHPVHLTETITNTQQDGHTHWIEISPHPTLTTALHDTLDTNTPTTPDPVVLHTLRRDHDTPTDHLTALTTAWTHGLPTHWRSAETNPAPDLPTYPFQRQRYWLNPPPATSQVNPDSHPWITHTTEHPDGTHHHTGHLDPADHPWLTDHTIAGNPILPATAYLDLTLHALQNTPHHIEDLTLHTPLPTDQPIDLHLTHTPTGPPTLTIHSRPTDSAQPWTHHATATLTNSSQTPPPNPDQTWPPPNTQTHDLTHAYQQLDAAGYHYGPTFQNLHQLWTDPSRTTHHAHIRLPDTLTTAGHTLHPALLDAALHPVLLAWYELRHDTAADELLLPFSLNGVRLYATGPTEAYVLLTATGPTTFRVELRALDGAPIATIDSVAFRPTASSALSRPGGDDQFALGWSPAAARAEPATTATDSWAVLGGRLPLSVPARYQDLADLRSALDSGAAAPTVVIADLSDSAGSRPSDPEPASAEAAQAATSAALRLLRDWLADERLVAGDLVVVTRGAVRVDPTGARPAGDEPVDPAQASVWGLVRSAQLEHPDRVVLLDVDGTAASLDAMPAAVSAALREREYQVALREGRTHHARLRTRSRDSLVVPPGAVSWRLTASDEGTLAGLALNAAPASTRTTPQADKPEDLETGAPETADLRPDGLEPDEVRIAVRAAGLNFRDVLIALGAYPDPAVLGSEAAGVVTAVGSRVEAFAPGDRVTGLVPEAFGPSGVTDQRLLFRIPDGWTFREAAAVPVIYLTAYYGLVDLAGLRAGQRVLVHAAAGGVGSAAVQLARQLGAEVFATASRPKHAGLREAGLDGTHLADSRTLEFERQFLDATAGEGMDVVLHSLAGAHTDASLRLLPRGGRFVELGKTDRRDPAEVAAGHPGVDYLPFDLLTVPAERIAAMIRELVPLFERGVLSPPPVTSWDVRDAPAAFRQLQQARHVGKVVLTVPTPLDPSGTILITGGTGTLGAQVARHLVTAHGARQLLLVSRRGPDAPGAADLADELRALGATTTVVAADLGDLQATTQVLAAVAPDHPLTMVVHAAGLLDDATVAALTPDQLASVFRAKADAAWQLHRLTAGLDLSDFVLFSSATGVLGSAGQANYSAANSYLDALALHRHAHGLPATSMVWGLWAAASGMTGHLAGRDVTRLRQTGLAPLSTARALALFDAALAGAEPVRLTAALDLAAVRSRARVSSDEVPGTFRELVRPPVRAVAPARTSPAAGGAEAGAGQPGADWPRQLAALPAGARHDHLLGLLSAQAGVVLGRQLSARGERGRGFKELGFDSLTAVELRNRLGASTGLRLPTTLVFDHPTLGDLAGHLLSRMFEATDEAVSDDAAAGPAGLDDRAVPVASRGRRLAGRPAADTEDDPIAIVAMACRYPGGVASADQLWDLVRGEVDAIDEFPLDRGWDRDLYHPAPDHPGTSYARTGGFVYDADRFDAEFFGISPREALATDPQQRLLLELAWETLENAGVDPTGLRGSQTGVFAGVIAQGYGGQAPDALRPEGYLLTGGTTSVASGRVAYTFGLEGPAVTVDTACSSSLVAIHLAAQSLRSGECDLALAGGVTVIATPEVFVEFSRQRGLSPDGRCKAFAAGADGTGFADGAGLLLLERLSDAQAAGHPVLALLRGSAVNSDGAASGLTAPNGPSQQRVIRQALAQAGLSAPDVDAVEAHGTGTTLGDPIEAQALLATYGQRPTDQPLYLGSIKSNIGHSQAAAGVAGVIKMTMALRHATLPRTLHVDASTPHVDWTAGQVQLLTATTPWPDQHRPRRAAVSSFGISGTNAHLILEQAPEVSGGAVSVGSSDGPDEGPTPGAPAVWLLSARTDTALRAQARALRAATTGTGMAVRPADVAFALATGRARLDHRAALLGHDLAALHAQLDALAAGGPATDLVVGNAAAPGRTAFLFSGQGSQRLGAGRGLYRAFPAFATAFDEVCAHLDPYLPRPLRDVVWAADDPAARADLGQTVFTQPALFALGVALHRLLAHHGVTPDYVAGHSVGELAAAQAAGVLGLADGARLVAARGRVMQATPPGAMVAIEADVEQVRESLAGYGDSVAVAAVNTPGATVVSGQAGAVARVAAGWAERGRRTRPLDVSHAFHSPLVDGALDELAEVAASLDFHAPAVPLVSTLTGRTASGGELADPRRWADQARHAVLFADAVRTLRASDVTTYLELGPRPSLASAVHETLASATGATGPTAVAAALRPDRDEVTAYLSALAVLHTRGTAVDWPAIVRPPQVRRVALPTYPFERRRYWLGPDPDARSAGSRASTDEAATASAPSSGETRLWDAVERNDFATVAAELRLGAGEPPPREAVDLLVPALAAWRSRDRRATTVASWRYSVEWQPAGDLGEPDVAGDWLLVTRDDPADEESTDGPVVSAHVAQVERALAEHGGTVRRVVASRGQDADRAGLAADIRSALAESGDGDGRAIRGVLSALALGAPAGTDGRFPATEASLALVQALADVGLAAPLWLLTAGAVSVGRFERVASPAQAQVWGLGRVVGLELPRRWGGLVDLPGSGTEAGGNTSRARRNIALALTGARGEDQVAPRAAGLYVRRVVRAAAPVAAPAAEPGTTDGWRPRGTVLVTGGTGGLGAQVSRWLAAAGASHLVLVSRRGPAAPGADALRQEIAALGAEVTVAACDLADRAALAGLVAGVQRDLGPISAVVHTAGVAQWGPVTDLTAAELAEVSAKATAASVLDEVLGDQPLDAFVLFSSIAGVWGSGGQAGYAAANAHLDAVALARRADGRTATSIAWGLWDGAGMGAHGETGERVRHHGIGAMAPELALDALRQAVDSGEPCVVVADIDWARFLPAFTAARPRPLFDGLAAGGHPAGGPASAGHPAGHRADHRGDGPGSDATSGAAVEALERLRALPAQRRDDQLRQLVVAHASAVSGRLAAGGEAGGREATVDRAFKDLGFDSLMSVELRNRLADATGLALSTTAAYDHPTPAALAGHLGELIAADAPGPTVDAADSQAVTRVLAADEPIAVIGMACRYPGGVTSPEELWRLVATGTDATSDFPADRGWDLDHLFHPDPDHPGTSYTSRGGFLRDAGDFDPAFFGISPREALAIDPQQRLLLELAWETLERAGIDPGSLRGESTGVFAGTWAQDYGGGMTPGGGTDLAADVPMGVAATTHGAGVEGFRVTGGATSVTSGRISYTLGLTGPAMTIDTACSSSLVAVHLASQSLRAGECSLALAGGVTVMAAPGGFVEFSRQRGLAPDGRCKPFASSADGTSWGEGAGLLLLERLSDARRNNHRVLSVVRGSAVNSDGASNGLTAPNGPAQERLIRQALANAGLAPGDVDAVEAHGTGTVLGDPIEARALVATYGEGRGADRPLLLGSVKSNIGHTQAAAGVAGIIKMTEAMRHGVLPASLHAGEPTPHVDWSAGTVALLAEATPWPATGRPRRAAVSAFGISGTNAHLVLEQHLEPGIPADSEGVPGQEPDPRPAAPWLVSAQSSAALRAQAAALADHLRTHPAPTGEVARALLTTRHPFRLRAAVRGETFEDRLAELDRLANGEEDPRTAVGDARAAAGATAYVFTGQGSQRPGMGRELYQAFPVFADAFDAACAHLDPHLEHPLREVMWARPGSEAAGLLGRTEYTQPALFAFGTAMYRLLEHHGVTADQLAGHSIGEITAAHLAGVLTLPDAARLVAARGRLMQAARADGAMVALQASESEVQESLAEAAGAELAGDGGGPGRVDIAAVNAPAAVVIAGDAPAVERVAAHWAGRGRKTQRLAVSHAFHSAHMDGVLADFGAVAAALTYREPAVPVVSTLTGATATRLTDPRYWVEHARGTVRFHDAVRTMRAAGVTAFVELGPDTVLSALVLQTVPADAPGPQAPSGDEPVLAVSTSRAEHAEPEAFTAALAALQVNGRPVDWTDQLPGPSAAPPLELPTYRFDRQRFWLAPAAVRPRAETGSSAVDHPLVNRMIELDDGGVLFTGELSVRSQPWLADHVVLGRVVVPGVTFVELAAWAGRLVGCRRIDELTHESPLVLGDDQVVGLQLRLGAGDDDDRRTLALRCRAAGTGRPEDAPWIPLAHGVLSRLASGWDDAEWDGADSPAHALREPTGWPPAGATELPTEVFYDRHFDRGLYQWGPVFRGLRRAWQSGDDVYAHARLADDPRALAGAFDLQPALFDSTMHALDLDLSGRSLTPLTADRDQDTERPRIPFTWKGVSIHGRGATSLRVRLAPAGSGGTAVTVADEDGRPVATVESVVMLPISAQQLRGALAARHQSLFHLEWKALPLADGPARLAGAAVLGRPPAGWADDAAAPAEDLTALLARVRAGLAPPERAVLFLPPVPLGPGGPISGPSGSPEASAGAPEFPATVRAVTAEVLQVVQAWLAEPAVAGSHLVIVTEGALAVLPDDKVPDLAHAPVWGLLRSAQTEHPGRFTLVDLPPRLRDVDGAQAAGTGSIGTESMGTESMGTESMGTESAGAAEAARPAPSAPGLLAAVVAAAPTGREPQVAVRDGQAYVPRLARLPLSEPGEEPSIDPTLPAGSGTDGSALSAWAAGAVLVTGGTGTLGALLARHLVERHGARHLVLVSRRGADAPGAAELAHALTGLGAEVRVAACDVSDRAALAALVTEVHQAHPLTAVVHTAGALDDAILTATTDGHLDAVLRPKADAAWHLHEVTRDLGLAAFVVFSSASGLLGGAGQAAYAAANTFLDALAQHRRSQGLPATSLAWGLWGPASGMTGNLTDADRARMRRAGLVAMEPDQALSLFDTASAAGQTLLMPARLDPDGMRGEAAATGLLRDLVRSSIAVAPPPADRRDGLVERMAALPPAERRVQVLRLVATQLAAVTGSPATQAVAPALPFRDLGFDSLMAVELRNRLAGATGLALPATVAFDHPTPSELADFLVSQLPVPAGAGATAGNGNGGPPSRTGAGDRPDLSDDAIRSALAAIPPHLLREAGLVEELLRLAGRDGPERREPEVDGARIDDMNADELIRLALDLDGAGSATGIED</sequence>
<feature type="region of interest" description="Disordered" evidence="7">
    <location>
        <begin position="1916"/>
        <end position="1947"/>
    </location>
</feature>
<feature type="compositionally biased region" description="Low complexity" evidence="7">
    <location>
        <begin position="3022"/>
        <end position="3033"/>
    </location>
</feature>
<dbReference type="Pfam" id="PF08659">
    <property type="entry name" value="KR"/>
    <property type="match status" value="3"/>
</dbReference>
<feature type="active site" description="Proton donor; for dehydratase activity" evidence="6">
    <location>
        <position position="5958"/>
    </location>
</feature>
<dbReference type="InterPro" id="IPR016035">
    <property type="entry name" value="Acyl_Trfase/lysoPLipase"/>
</dbReference>
<dbReference type="RefSeq" id="WP_013425369.1">
    <property type="nucleotide sequence ID" value="NC_014666.1"/>
</dbReference>
<evidence type="ECO:0000313" key="12">
    <source>
        <dbReference type="Proteomes" id="UP000002484"/>
    </source>
</evidence>
<dbReference type="GO" id="GO:0005737">
    <property type="term" value="C:cytoplasm"/>
    <property type="evidence" value="ECO:0007669"/>
    <property type="project" value="TreeGrafter"/>
</dbReference>
<feature type="domain" description="Ketosynthase family 3 (KS3)" evidence="9">
    <location>
        <begin position="1035"/>
        <end position="1463"/>
    </location>
</feature>
<dbReference type="GO" id="GO:0006633">
    <property type="term" value="P:fatty acid biosynthetic process"/>
    <property type="evidence" value="ECO:0007669"/>
    <property type="project" value="InterPro"/>
</dbReference>
<feature type="region of interest" description="Disordered" evidence="7">
    <location>
        <begin position="3022"/>
        <end position="3046"/>
    </location>
</feature>
<feature type="region of interest" description="Disordered" evidence="7">
    <location>
        <begin position="4643"/>
        <end position="4676"/>
    </location>
</feature>
<dbReference type="SMART" id="SM00827">
    <property type="entry name" value="PKS_AT"/>
    <property type="match status" value="4"/>
</dbReference>
<dbReference type="InterPro" id="IPR018201">
    <property type="entry name" value="Ketoacyl_synth_AS"/>
</dbReference>
<dbReference type="InterPro" id="IPR041618">
    <property type="entry name" value="PKS_DE"/>
</dbReference>
<dbReference type="InterPro" id="IPR049551">
    <property type="entry name" value="PKS_DH_C"/>
</dbReference>
<name>E3JBU1_PSEI1</name>
<feature type="compositionally biased region" description="Low complexity" evidence="7">
    <location>
        <begin position="2007"/>
        <end position="2019"/>
    </location>
</feature>
<dbReference type="PROSITE" id="PS01162">
    <property type="entry name" value="QOR_ZETA_CRYSTAL"/>
    <property type="match status" value="1"/>
</dbReference>
<dbReference type="Pfam" id="PF21089">
    <property type="entry name" value="PKS_DH_N"/>
    <property type="match status" value="2"/>
</dbReference>
<dbReference type="InterPro" id="IPR014031">
    <property type="entry name" value="Ketoacyl_synth_C"/>
</dbReference>
<dbReference type="InterPro" id="IPR020841">
    <property type="entry name" value="PKS_Beta-ketoAc_synthase_dom"/>
</dbReference>
<keyword evidence="3" id="KW-0808">Transferase</keyword>
<dbReference type="GO" id="GO:0004312">
    <property type="term" value="F:fatty acid synthase activity"/>
    <property type="evidence" value="ECO:0007669"/>
    <property type="project" value="TreeGrafter"/>
</dbReference>
<dbReference type="InterPro" id="IPR049552">
    <property type="entry name" value="PKS_DH_N"/>
</dbReference>
<evidence type="ECO:0000259" key="10">
    <source>
        <dbReference type="PROSITE" id="PS52019"/>
    </source>
</evidence>
<evidence type="ECO:0000256" key="2">
    <source>
        <dbReference type="ARBA" id="ARBA00022553"/>
    </source>
</evidence>
<dbReference type="Gene3D" id="3.30.70.3290">
    <property type="match status" value="4"/>
</dbReference>
<keyword evidence="5" id="KW-0012">Acyltransferase</keyword>
<dbReference type="PROSITE" id="PS52004">
    <property type="entry name" value="KS3_2"/>
    <property type="match status" value="4"/>
</dbReference>
<feature type="region of interest" description="Disordered" evidence="7">
    <location>
        <begin position="6229"/>
        <end position="6257"/>
    </location>
</feature>
<keyword evidence="12" id="KW-1185">Reference proteome</keyword>
<evidence type="ECO:0000256" key="1">
    <source>
        <dbReference type="ARBA" id="ARBA00022450"/>
    </source>
</evidence>
<feature type="region of interest" description="Disordered" evidence="7">
    <location>
        <begin position="409"/>
        <end position="430"/>
    </location>
</feature>
<dbReference type="GO" id="GO:0008270">
    <property type="term" value="F:zinc ion binding"/>
    <property type="evidence" value="ECO:0007669"/>
    <property type="project" value="InterPro"/>
</dbReference>
<dbReference type="EMBL" id="CP002299">
    <property type="protein sequence ID" value="ADP82251.1"/>
    <property type="molecule type" value="Genomic_DNA"/>
</dbReference>
<dbReference type="FunFam" id="3.40.47.10:FF:000019">
    <property type="entry name" value="Polyketide synthase type I"/>
    <property type="match status" value="3"/>
</dbReference>
<dbReference type="PROSITE" id="PS00012">
    <property type="entry name" value="PHOSPHOPANTETHEINE"/>
    <property type="match status" value="4"/>
</dbReference>
<dbReference type="SUPFAM" id="SSF51735">
    <property type="entry name" value="NAD(P)-binding Rossmann-fold domains"/>
    <property type="match status" value="7"/>
</dbReference>
<feature type="active site" description="Proton donor; for dehydratase activity" evidence="6">
    <location>
        <position position="2118"/>
    </location>
</feature>
<feature type="domain" description="Carrier" evidence="8">
    <location>
        <begin position="6610"/>
        <end position="6688"/>
    </location>
</feature>